<accession>A0A0V9UDE2</accession>
<dbReference type="CDD" id="cd06170">
    <property type="entry name" value="LuxR_C_like"/>
    <property type="match status" value="1"/>
</dbReference>
<dbReference type="Gene3D" id="1.10.10.10">
    <property type="entry name" value="Winged helix-like DNA-binding domain superfamily/Winged helix DNA-binding domain"/>
    <property type="match status" value="1"/>
</dbReference>
<dbReference type="InterPro" id="IPR011990">
    <property type="entry name" value="TPR-like_helical_dom_sf"/>
</dbReference>
<dbReference type="PANTHER" id="PTHR44688">
    <property type="entry name" value="DNA-BINDING TRANSCRIPTIONAL ACTIVATOR DEVR_DOSR"/>
    <property type="match status" value="1"/>
</dbReference>
<name>A0A0V9UDE2_9NOCA</name>
<organism evidence="5 6">
    <name type="scientific">Rhodococcus pyridinivorans KG-16</name>
    <dbReference type="NCBI Taxonomy" id="1441730"/>
    <lineage>
        <taxon>Bacteria</taxon>
        <taxon>Bacillati</taxon>
        <taxon>Actinomycetota</taxon>
        <taxon>Actinomycetes</taxon>
        <taxon>Mycobacteriales</taxon>
        <taxon>Nocardiaceae</taxon>
        <taxon>Rhodococcus</taxon>
    </lineage>
</organism>
<dbReference type="InterPro" id="IPR036388">
    <property type="entry name" value="WH-like_DNA-bd_sf"/>
</dbReference>
<keyword evidence="2" id="KW-0238">DNA-binding</keyword>
<comment type="caution">
    <text evidence="5">The sequence shown here is derived from an EMBL/GenBank/DDBJ whole genome shotgun (WGS) entry which is preliminary data.</text>
</comment>
<reference evidence="5 6" key="2">
    <citation type="journal article" date="2016" name="Genome Announc.">
        <title>Draft Genome Sequence of a Versatile Hydrocarbon-Degrading Bacterium, Rhodococcus pyridinivorans Strain KG-16, Collected from Oil Fields in India.</title>
        <authorList>
            <person name="Aggarwal R.K."/>
            <person name="Dawar C."/>
            <person name="Phanindranath R."/>
            <person name="Mutnuri L."/>
            <person name="Dayal A.M."/>
        </authorList>
    </citation>
    <scope>NUCLEOTIDE SEQUENCE [LARGE SCALE GENOMIC DNA]</scope>
    <source>
        <strain evidence="5 6">KG-16</strain>
    </source>
</reference>
<dbReference type="Proteomes" id="UP000053060">
    <property type="component" value="Unassembled WGS sequence"/>
</dbReference>
<protein>
    <recommendedName>
        <fullName evidence="4">HTH luxR-type domain-containing protein</fullName>
    </recommendedName>
</protein>
<evidence type="ECO:0000256" key="3">
    <source>
        <dbReference type="ARBA" id="ARBA00023163"/>
    </source>
</evidence>
<evidence type="ECO:0000313" key="5">
    <source>
        <dbReference type="EMBL" id="KSZ56112.1"/>
    </source>
</evidence>
<dbReference type="AlphaFoldDB" id="A0A0V9UDE2"/>
<evidence type="ECO:0000259" key="4">
    <source>
        <dbReference type="PROSITE" id="PS50043"/>
    </source>
</evidence>
<dbReference type="InterPro" id="IPR000792">
    <property type="entry name" value="Tscrpt_reg_LuxR_C"/>
</dbReference>
<dbReference type="PROSITE" id="PS50043">
    <property type="entry name" value="HTH_LUXR_2"/>
    <property type="match status" value="1"/>
</dbReference>
<evidence type="ECO:0000256" key="2">
    <source>
        <dbReference type="ARBA" id="ARBA00023125"/>
    </source>
</evidence>
<reference evidence="6" key="1">
    <citation type="submission" date="2015-01" db="EMBL/GenBank/DDBJ databases">
        <title>Draft genome sequence of Rhodococcus pyridinivorans strain KG-16, a hydrocarbon-degrading bacterium.</title>
        <authorList>
            <person name="Aggarwal R.K."/>
            <person name="Dawar C."/>
        </authorList>
    </citation>
    <scope>NUCLEOTIDE SEQUENCE [LARGE SCALE GENOMIC DNA]</scope>
    <source>
        <strain evidence="6">KG-16</strain>
    </source>
</reference>
<dbReference type="InterPro" id="IPR027417">
    <property type="entry name" value="P-loop_NTPase"/>
</dbReference>
<evidence type="ECO:0000256" key="1">
    <source>
        <dbReference type="ARBA" id="ARBA00023015"/>
    </source>
</evidence>
<dbReference type="SUPFAM" id="SSF46894">
    <property type="entry name" value="C-terminal effector domain of the bipartite response regulators"/>
    <property type="match status" value="1"/>
</dbReference>
<dbReference type="PANTHER" id="PTHR44688:SF16">
    <property type="entry name" value="DNA-BINDING TRANSCRIPTIONAL ACTIVATOR DEVR_DOSR"/>
    <property type="match status" value="1"/>
</dbReference>
<dbReference type="GO" id="GO:0006355">
    <property type="term" value="P:regulation of DNA-templated transcription"/>
    <property type="evidence" value="ECO:0007669"/>
    <property type="project" value="InterPro"/>
</dbReference>
<dbReference type="InterPro" id="IPR016032">
    <property type="entry name" value="Sig_transdc_resp-reg_C-effctor"/>
</dbReference>
<dbReference type="PATRIC" id="fig|1441730.3.peg.5254"/>
<proteinExistence type="predicted"/>
<sequence>MFATLSGSAPLVVVQGSRFSGKTVLVRSWLLSGAVSGVSTVPVSALSGPMTADGYWTDVLSAVCARTGATTPHDELDSFGALSAVLAALRRPVVLVLDAIDRVEHIEANVSALLDLCPRLRIVVTTRIFGTWQRVVEAGAGRTIVQAAELACTEEEVAAVLGAAAVPQTPRAIEWITRRTSGLPALVDAVRESLHQHAAGFVDAAVESLDELIDHAIDRAVLRALDDPEVAPLRRAILVSSALAVFPDDPSSSHPSDILLPGVSDLGAFIRSLIAAGFLHPRPGSVEATGSLAWCYPESVRAALRRIAEHQHRAELHASESATIDVLLDAEEPHTALAHAIDGRHWQRALAIVDAHWTTLYTGGFLDTLGAALVERIPTEIADAHPTIAAIRRLHRQFSAPRDAPVVTAEPDTAVGIGPEPAETVMRAMMLRIDGRFAEAAKVCDAAVGHPLPVFDELDEPIRHAYAFYYLHVGITYLLADRPADATTMFRRAHVAGAGMFVERDAAGKLALTCAMEGALVDARSWIDEERRHPPLAAESEKLVRTAGCVAAAFVALDHLESGTALDILAELGTPADNEEFWAYVLYVRGHHALLTGMAADGLRYVESHLPRYPTLREGGIAAPLIDAVLADLQLACGNFDRAEDLIAASTHPFATPVRARARLLIADPAGSQQIVDRYFTEAAGPVRTSMELAVLGAAAAAALDDLDEARGHLERAVTFSRHTGMLRPFVLLPPAMQRTLAELGVELPLDLSRTAARFPTFPAYRPLLALTARERAVLDALLSGRTVAAIAASQFVSVNTIKTQLRSLYRKFGVHNRKDAVAVARRLHLD</sequence>
<dbReference type="EMBL" id="AZXY01000022">
    <property type="protein sequence ID" value="KSZ56112.1"/>
    <property type="molecule type" value="Genomic_DNA"/>
</dbReference>
<dbReference type="GO" id="GO:0003677">
    <property type="term" value="F:DNA binding"/>
    <property type="evidence" value="ECO:0007669"/>
    <property type="project" value="UniProtKB-KW"/>
</dbReference>
<dbReference type="Gene3D" id="1.25.40.10">
    <property type="entry name" value="Tetratricopeptide repeat domain"/>
    <property type="match status" value="1"/>
</dbReference>
<dbReference type="SMART" id="SM00421">
    <property type="entry name" value="HTH_LUXR"/>
    <property type="match status" value="1"/>
</dbReference>
<dbReference type="Pfam" id="PF00196">
    <property type="entry name" value="GerE"/>
    <property type="match status" value="1"/>
</dbReference>
<keyword evidence="1" id="KW-0805">Transcription regulation</keyword>
<dbReference type="SUPFAM" id="SSF52540">
    <property type="entry name" value="P-loop containing nucleoside triphosphate hydrolases"/>
    <property type="match status" value="1"/>
</dbReference>
<evidence type="ECO:0000313" key="6">
    <source>
        <dbReference type="Proteomes" id="UP000053060"/>
    </source>
</evidence>
<feature type="domain" description="HTH luxR-type" evidence="4">
    <location>
        <begin position="764"/>
        <end position="829"/>
    </location>
</feature>
<gene>
    <name evidence="5" type="ORF">Z045_24975</name>
</gene>
<keyword evidence="3" id="KW-0804">Transcription</keyword>